<evidence type="ECO:0000313" key="3">
    <source>
        <dbReference type="EMBL" id="ODN84786.1"/>
    </source>
</evidence>
<dbReference type="GeneID" id="30151966"/>
<sequence>MAVGSLNVGFGPLPPFHHALMSLALSFCIDTPLVAMKDDIELEPLGASKPQPPPRHPAAEGSLHAAYKSAEDKAKAMIHLQEGGMDAISVWGLVIAAWFAILAIPLLLFPRILLFFSQVAPPNTPFSSSSVANHAAAAAARENHYDTLTSLESTLCLTLSFGLLAVALISVFLLVPTYDPEVVTPGRGVLVGILTGLMTILGWVLWNARGLGALGTLLGGGNWFVALWGWWVLIFGEGRSEMMRGHKHKTPKRLKKL</sequence>
<keyword evidence="2" id="KW-0472">Membrane</keyword>
<feature type="transmembrane region" description="Helical" evidence="2">
    <location>
        <begin position="157"/>
        <end position="176"/>
    </location>
</feature>
<gene>
    <name evidence="3" type="ORF">L202_00657</name>
</gene>
<keyword evidence="4" id="KW-1185">Reference proteome</keyword>
<dbReference type="STRING" id="1295533.A0A1E3IA93"/>
<dbReference type="AlphaFoldDB" id="A0A1E3IA93"/>
<organism evidence="3 4">
    <name type="scientific">Cryptococcus amylolentus CBS 6039</name>
    <dbReference type="NCBI Taxonomy" id="1295533"/>
    <lineage>
        <taxon>Eukaryota</taxon>
        <taxon>Fungi</taxon>
        <taxon>Dikarya</taxon>
        <taxon>Basidiomycota</taxon>
        <taxon>Agaricomycotina</taxon>
        <taxon>Tremellomycetes</taxon>
        <taxon>Tremellales</taxon>
        <taxon>Cryptococcaceae</taxon>
        <taxon>Cryptococcus</taxon>
    </lineage>
</organism>
<keyword evidence="2" id="KW-1133">Transmembrane helix</keyword>
<dbReference type="RefSeq" id="XP_018998589.1">
    <property type="nucleotide sequence ID" value="XM_019133884.1"/>
</dbReference>
<keyword evidence="2" id="KW-0812">Transmembrane</keyword>
<evidence type="ECO:0000256" key="2">
    <source>
        <dbReference type="SAM" id="Phobius"/>
    </source>
</evidence>
<accession>A0A1E3IA93</accession>
<feature type="transmembrane region" description="Helical" evidence="2">
    <location>
        <begin position="87"/>
        <end position="109"/>
    </location>
</feature>
<reference evidence="3 4" key="1">
    <citation type="submission" date="2016-06" db="EMBL/GenBank/DDBJ databases">
        <title>Evolution of pathogenesis and genome organization in the Tremellales.</title>
        <authorList>
            <person name="Cuomo C."/>
            <person name="Litvintseva A."/>
            <person name="Heitman J."/>
            <person name="Chen Y."/>
            <person name="Sun S."/>
            <person name="Springer D."/>
            <person name="Dromer F."/>
            <person name="Young S."/>
            <person name="Zeng Q."/>
            <person name="Chapman S."/>
            <person name="Gujja S."/>
            <person name="Saif S."/>
            <person name="Birren B."/>
        </authorList>
    </citation>
    <scope>NUCLEOTIDE SEQUENCE [LARGE SCALE GENOMIC DNA]</scope>
    <source>
        <strain evidence="3 4">CBS 6039</strain>
    </source>
</reference>
<name>A0A1E3IA93_9TREE</name>
<feature type="transmembrane region" description="Helical" evidence="2">
    <location>
        <begin position="188"/>
        <end position="206"/>
    </location>
</feature>
<dbReference type="Proteomes" id="UP000094065">
    <property type="component" value="Unassembled WGS sequence"/>
</dbReference>
<dbReference type="OrthoDB" id="2575749at2759"/>
<evidence type="ECO:0000313" key="4">
    <source>
        <dbReference type="Proteomes" id="UP000094065"/>
    </source>
</evidence>
<proteinExistence type="predicted"/>
<protein>
    <submittedName>
        <fullName evidence="3">Uncharacterized protein</fullName>
    </submittedName>
</protein>
<feature type="region of interest" description="Disordered" evidence="1">
    <location>
        <begin position="44"/>
        <end position="63"/>
    </location>
</feature>
<comment type="caution">
    <text evidence="3">The sequence shown here is derived from an EMBL/GenBank/DDBJ whole genome shotgun (WGS) entry which is preliminary data.</text>
</comment>
<feature type="transmembrane region" description="Helical" evidence="2">
    <location>
        <begin position="212"/>
        <end position="234"/>
    </location>
</feature>
<evidence type="ECO:0000256" key="1">
    <source>
        <dbReference type="SAM" id="MobiDB-lite"/>
    </source>
</evidence>
<dbReference type="EMBL" id="AWGJ01000001">
    <property type="protein sequence ID" value="ODN84786.1"/>
    <property type="molecule type" value="Genomic_DNA"/>
</dbReference>